<reference evidence="3" key="1">
    <citation type="submission" date="2016-11" db="UniProtKB">
        <authorList>
            <consortium name="WormBaseParasite"/>
        </authorList>
    </citation>
    <scope>IDENTIFICATION</scope>
</reference>
<proteinExistence type="predicted"/>
<organism evidence="2 3">
    <name type="scientific">Meloidogyne hapla</name>
    <name type="common">Root-knot nematode worm</name>
    <dbReference type="NCBI Taxonomy" id="6305"/>
    <lineage>
        <taxon>Eukaryota</taxon>
        <taxon>Metazoa</taxon>
        <taxon>Ecdysozoa</taxon>
        <taxon>Nematoda</taxon>
        <taxon>Chromadorea</taxon>
        <taxon>Rhabditida</taxon>
        <taxon>Tylenchina</taxon>
        <taxon>Tylenchomorpha</taxon>
        <taxon>Tylenchoidea</taxon>
        <taxon>Meloidogynidae</taxon>
        <taxon>Meloidogyninae</taxon>
        <taxon>Meloidogyne</taxon>
    </lineage>
</organism>
<protein>
    <submittedName>
        <fullName evidence="3">RRM domain-containing protein</fullName>
    </submittedName>
</protein>
<evidence type="ECO:0000256" key="1">
    <source>
        <dbReference type="SAM" id="MobiDB-lite"/>
    </source>
</evidence>
<keyword evidence="2" id="KW-1185">Reference proteome</keyword>
<name>A0A1I8B168_MELHA</name>
<dbReference type="WBParaSite" id="MhA1_Contig1203.frz3.gene8">
    <property type="protein sequence ID" value="MhA1_Contig1203.frz3.gene8"/>
    <property type="gene ID" value="MhA1_Contig1203.frz3.gene8"/>
</dbReference>
<sequence length="250" mass="29159">MSLFPSSSQKNIFGNRFQIRGFPKLWTEKLTFDDIAWYLYDLLIKYGPIDNIVISCSKKDLIVYGIVDMQSAKSIVRIKKEMLDEYGKFYLQNWDATLSFRHIDLDTTKKTDDITKKISLKELIEQFTPQESTESFQSITTTDKPIEKNLNNDGIAGDSSDMVYSREFLLNLRGTISPSRYHSDPQFREILRSVENIDYGYYSNTQNVRNNSRNNNNRNFRQNENRGGGHYNGNPITIIIIENDLLYKKK</sequence>
<evidence type="ECO:0000313" key="3">
    <source>
        <dbReference type="WBParaSite" id="MhA1_Contig1203.frz3.gene8"/>
    </source>
</evidence>
<accession>A0A1I8B168</accession>
<evidence type="ECO:0000313" key="2">
    <source>
        <dbReference type="Proteomes" id="UP000095281"/>
    </source>
</evidence>
<dbReference type="Proteomes" id="UP000095281">
    <property type="component" value="Unplaced"/>
</dbReference>
<dbReference type="AlphaFoldDB" id="A0A1I8B168"/>
<feature type="compositionally biased region" description="Low complexity" evidence="1">
    <location>
        <begin position="204"/>
        <end position="222"/>
    </location>
</feature>
<feature type="region of interest" description="Disordered" evidence="1">
    <location>
        <begin position="204"/>
        <end position="233"/>
    </location>
</feature>